<dbReference type="Proteomes" id="UP001059971">
    <property type="component" value="Chromosome 1"/>
</dbReference>
<protein>
    <submittedName>
        <fullName evidence="1">Uncharacterized protein</fullName>
    </submittedName>
</protein>
<keyword evidence="2" id="KW-1185">Reference proteome</keyword>
<reference evidence="1" key="1">
    <citation type="submission" date="2018-07" db="EMBL/GenBank/DDBJ databases">
        <title>Complete genome sequence of Sphingomonas bisphenolicum strain AO1, a bisphenol A degradative bacterium isolated from Japanese farm field.</title>
        <authorList>
            <person name="Murakami M."/>
            <person name="Koh M."/>
            <person name="Koba S."/>
            <person name="Matsumura Y."/>
        </authorList>
    </citation>
    <scope>NUCLEOTIDE SEQUENCE</scope>
    <source>
        <strain evidence="1">AO1</strain>
    </source>
</reference>
<sequence length="111" mass="12328">MQHAADAVALDHCLLVRFRRQQQIADLRRKRFRVGDPSAGAMVGQVEMQPAKPAALIRIASGDGAHAAVARKIEAPDKARPHALVRHGDAENRFFVRRYGAPPQKIREKSM</sequence>
<evidence type="ECO:0000313" key="1">
    <source>
        <dbReference type="EMBL" id="BBF68011.1"/>
    </source>
</evidence>
<gene>
    <name evidence="1" type="ORF">SBA_ch1_02110</name>
</gene>
<accession>A0ABM7FWW0</accession>
<name>A0ABM7FWW0_9SPHN</name>
<proteinExistence type="predicted"/>
<dbReference type="EMBL" id="AP018817">
    <property type="protein sequence ID" value="BBF68011.1"/>
    <property type="molecule type" value="Genomic_DNA"/>
</dbReference>
<organism evidence="1 2">
    <name type="scientific">Sphingomonas bisphenolicum</name>
    <dbReference type="NCBI Taxonomy" id="296544"/>
    <lineage>
        <taxon>Bacteria</taxon>
        <taxon>Pseudomonadati</taxon>
        <taxon>Pseudomonadota</taxon>
        <taxon>Alphaproteobacteria</taxon>
        <taxon>Sphingomonadales</taxon>
        <taxon>Sphingomonadaceae</taxon>
        <taxon>Sphingomonas</taxon>
    </lineage>
</organism>
<evidence type="ECO:0000313" key="2">
    <source>
        <dbReference type="Proteomes" id="UP001059971"/>
    </source>
</evidence>